<name>A0A5C4JEU5_9ACTN</name>
<dbReference type="AlphaFoldDB" id="A0A5C4JEU5"/>
<organism evidence="2 3">
    <name type="scientific">Actinomadura soli</name>
    <dbReference type="NCBI Taxonomy" id="2508997"/>
    <lineage>
        <taxon>Bacteria</taxon>
        <taxon>Bacillati</taxon>
        <taxon>Actinomycetota</taxon>
        <taxon>Actinomycetes</taxon>
        <taxon>Streptosporangiales</taxon>
        <taxon>Thermomonosporaceae</taxon>
        <taxon>Actinomadura</taxon>
    </lineage>
</organism>
<keyword evidence="1" id="KW-0812">Transmembrane</keyword>
<sequence>MNRDIDALIGRLAPVTDDRAGRLLSEETAAALADRITATVPGPASGPRRRRPVLVTVGLPLATAAAAGAAVTVVVARDEPGTPGPPVSTQVSPMVRLAALSFTARGDYIDVRVRDPLADPERYRAEFKARGLDVKLSLVAASPSIVGTLVMMSTSDGTGEDDVTAITAKGECETGGGGDQCPVGVRIRTDYKGDAEIVFARAARPGEHYNSTAPVTAPGEVMHGMTFRGHRVGEVLAALKKRNVTVPEYRAMYGNESRDLRPEQVPPTWYVHDASPWAKNQVMLFVGPAPSE</sequence>
<evidence type="ECO:0000313" key="3">
    <source>
        <dbReference type="Proteomes" id="UP000309174"/>
    </source>
</evidence>
<evidence type="ECO:0000256" key="1">
    <source>
        <dbReference type="SAM" id="Phobius"/>
    </source>
</evidence>
<dbReference type="Proteomes" id="UP000309174">
    <property type="component" value="Unassembled WGS sequence"/>
</dbReference>
<keyword evidence="3" id="KW-1185">Reference proteome</keyword>
<comment type="caution">
    <text evidence="2">The sequence shown here is derived from an EMBL/GenBank/DDBJ whole genome shotgun (WGS) entry which is preliminary data.</text>
</comment>
<dbReference type="OrthoDB" id="3826074at2"/>
<proteinExistence type="predicted"/>
<dbReference type="RefSeq" id="WP_138645000.1">
    <property type="nucleotide sequence ID" value="NZ_VCKW01000042.1"/>
</dbReference>
<reference evidence="2 3" key="1">
    <citation type="submission" date="2019-05" db="EMBL/GenBank/DDBJ databases">
        <title>Draft genome sequence of Actinomadura sp. 14C53.</title>
        <authorList>
            <person name="Saricaoglu S."/>
            <person name="Isik K."/>
        </authorList>
    </citation>
    <scope>NUCLEOTIDE SEQUENCE [LARGE SCALE GENOMIC DNA]</scope>
    <source>
        <strain evidence="2 3">14C53</strain>
    </source>
</reference>
<feature type="transmembrane region" description="Helical" evidence="1">
    <location>
        <begin position="53"/>
        <end position="76"/>
    </location>
</feature>
<gene>
    <name evidence="2" type="ORF">ETD83_11125</name>
</gene>
<evidence type="ECO:0000313" key="2">
    <source>
        <dbReference type="EMBL" id="TMR03132.1"/>
    </source>
</evidence>
<dbReference type="EMBL" id="VCKW01000042">
    <property type="protein sequence ID" value="TMR03132.1"/>
    <property type="molecule type" value="Genomic_DNA"/>
</dbReference>
<protein>
    <submittedName>
        <fullName evidence="2">Uncharacterized protein</fullName>
    </submittedName>
</protein>
<keyword evidence="1" id="KW-0472">Membrane</keyword>
<keyword evidence="1" id="KW-1133">Transmembrane helix</keyword>
<accession>A0A5C4JEU5</accession>